<proteinExistence type="predicted"/>
<dbReference type="EMBL" id="JANPWB010000012">
    <property type="protein sequence ID" value="KAJ1116734.1"/>
    <property type="molecule type" value="Genomic_DNA"/>
</dbReference>
<name>A0AAV7NPY9_PLEWA</name>
<organism evidence="2 3">
    <name type="scientific">Pleurodeles waltl</name>
    <name type="common">Iberian ribbed newt</name>
    <dbReference type="NCBI Taxonomy" id="8319"/>
    <lineage>
        <taxon>Eukaryota</taxon>
        <taxon>Metazoa</taxon>
        <taxon>Chordata</taxon>
        <taxon>Craniata</taxon>
        <taxon>Vertebrata</taxon>
        <taxon>Euteleostomi</taxon>
        <taxon>Amphibia</taxon>
        <taxon>Batrachia</taxon>
        <taxon>Caudata</taxon>
        <taxon>Salamandroidea</taxon>
        <taxon>Salamandridae</taxon>
        <taxon>Pleurodelinae</taxon>
        <taxon>Pleurodeles</taxon>
    </lineage>
</organism>
<dbReference type="AlphaFoldDB" id="A0AAV7NPY9"/>
<accession>A0AAV7NPY9</accession>
<feature type="region of interest" description="Disordered" evidence="1">
    <location>
        <begin position="37"/>
        <end position="67"/>
    </location>
</feature>
<comment type="caution">
    <text evidence="2">The sequence shown here is derived from an EMBL/GenBank/DDBJ whole genome shotgun (WGS) entry which is preliminary data.</text>
</comment>
<evidence type="ECO:0000313" key="2">
    <source>
        <dbReference type="EMBL" id="KAJ1116734.1"/>
    </source>
</evidence>
<protein>
    <submittedName>
        <fullName evidence="2">Uncharacterized protein</fullName>
    </submittedName>
</protein>
<sequence length="121" mass="13617">MCLEVHLGSFLSQPGWCEPAASPELCLQHNRACCRGQDNSKKRGGGASSAPRPWHWASRRATATQPHTRRRGRLFSFIRRQGASRRPRSAVGQTALAVQPGPSRLVWEAFGDHRWHSYLLF</sequence>
<evidence type="ECO:0000313" key="3">
    <source>
        <dbReference type="Proteomes" id="UP001066276"/>
    </source>
</evidence>
<reference evidence="2" key="1">
    <citation type="journal article" date="2022" name="bioRxiv">
        <title>Sequencing and chromosome-scale assembly of the giantPleurodeles waltlgenome.</title>
        <authorList>
            <person name="Brown T."/>
            <person name="Elewa A."/>
            <person name="Iarovenko S."/>
            <person name="Subramanian E."/>
            <person name="Araus A.J."/>
            <person name="Petzold A."/>
            <person name="Susuki M."/>
            <person name="Suzuki K.-i.T."/>
            <person name="Hayashi T."/>
            <person name="Toyoda A."/>
            <person name="Oliveira C."/>
            <person name="Osipova E."/>
            <person name="Leigh N.D."/>
            <person name="Simon A."/>
            <person name="Yun M.H."/>
        </authorList>
    </citation>
    <scope>NUCLEOTIDE SEQUENCE</scope>
    <source>
        <strain evidence="2">20211129_DDA</strain>
        <tissue evidence="2">Liver</tissue>
    </source>
</reference>
<keyword evidence="3" id="KW-1185">Reference proteome</keyword>
<evidence type="ECO:0000256" key="1">
    <source>
        <dbReference type="SAM" id="MobiDB-lite"/>
    </source>
</evidence>
<gene>
    <name evidence="2" type="ORF">NDU88_004940</name>
</gene>
<dbReference type="Proteomes" id="UP001066276">
    <property type="component" value="Chromosome 8"/>
</dbReference>